<keyword evidence="3" id="KW-0378">Hydrolase</keyword>
<dbReference type="Pfam" id="PF04586">
    <property type="entry name" value="Peptidase_S78"/>
    <property type="match status" value="1"/>
</dbReference>
<keyword evidence="1" id="KW-1188">Viral release from host cell</keyword>
<evidence type="ECO:0000259" key="5">
    <source>
        <dbReference type="Pfam" id="PF04586"/>
    </source>
</evidence>
<gene>
    <name evidence="6" type="ORF">DJ019_02360</name>
</gene>
<feature type="compositionally biased region" description="Low complexity" evidence="4">
    <location>
        <begin position="54"/>
        <end position="70"/>
    </location>
</feature>
<dbReference type="AlphaFoldDB" id="A0A328BPA6"/>
<feature type="region of interest" description="Disordered" evidence="4">
    <location>
        <begin position="1"/>
        <end position="102"/>
    </location>
</feature>
<evidence type="ECO:0000256" key="1">
    <source>
        <dbReference type="ARBA" id="ARBA00022612"/>
    </source>
</evidence>
<organism evidence="6 7">
    <name type="scientific">Phenylobacterium kunshanense</name>
    <dbReference type="NCBI Taxonomy" id="1445034"/>
    <lineage>
        <taxon>Bacteria</taxon>
        <taxon>Pseudomonadati</taxon>
        <taxon>Pseudomonadota</taxon>
        <taxon>Alphaproteobacteria</taxon>
        <taxon>Caulobacterales</taxon>
        <taxon>Caulobacteraceae</taxon>
        <taxon>Phenylobacterium</taxon>
    </lineage>
</organism>
<keyword evidence="7" id="KW-1185">Reference proteome</keyword>
<dbReference type="EMBL" id="QFYS01000001">
    <property type="protein sequence ID" value="RAK68877.1"/>
    <property type="molecule type" value="Genomic_DNA"/>
</dbReference>
<evidence type="ECO:0000313" key="7">
    <source>
        <dbReference type="Proteomes" id="UP000249524"/>
    </source>
</evidence>
<evidence type="ECO:0000256" key="3">
    <source>
        <dbReference type="ARBA" id="ARBA00022801"/>
    </source>
</evidence>
<protein>
    <recommendedName>
        <fullName evidence="5">Prohead serine protease domain-containing protein</fullName>
    </recommendedName>
</protein>
<dbReference type="Proteomes" id="UP000249524">
    <property type="component" value="Unassembled WGS sequence"/>
</dbReference>
<reference evidence="6 7" key="1">
    <citation type="submission" date="2018-05" db="EMBL/GenBank/DDBJ databases">
        <authorList>
            <person name="Lanie J.A."/>
            <person name="Ng W.-L."/>
            <person name="Kazmierczak K.M."/>
            <person name="Andrzejewski T.M."/>
            <person name="Davidsen T.M."/>
            <person name="Wayne K.J."/>
            <person name="Tettelin H."/>
            <person name="Glass J.I."/>
            <person name="Rusch D."/>
            <person name="Podicherti R."/>
            <person name="Tsui H.-C.T."/>
            <person name="Winkler M.E."/>
        </authorList>
    </citation>
    <scope>NUCLEOTIDE SEQUENCE [LARGE SCALE GENOMIC DNA]</scope>
    <source>
        <strain evidence="6 7">BUT-10</strain>
    </source>
</reference>
<evidence type="ECO:0000256" key="4">
    <source>
        <dbReference type="SAM" id="MobiDB-lite"/>
    </source>
</evidence>
<evidence type="ECO:0000313" key="6">
    <source>
        <dbReference type="EMBL" id="RAK68877.1"/>
    </source>
</evidence>
<sequence length="374" mass="40704">MALRSKPMITSGSPPPMRLSEPWSRPMGAMLWPASIRGSSSRSDMRRRPRTFLPKKSAPSASASRNWRTGSPRRRSSGAGRTNALSNTVPARSSPAGVRCGSPSAACLRTISRARAIPNSGSSRSSTAATERTRLMRRFVSELMLRAVDEDERVIEGIASTPAPDRMADVVEPLGAQFKLPLPLLLDHNHSQAVGAVEWASANKDGIRFRARIPKIEEPGDAQALVDKAWHLTKHGLRRSVSIGFRPLETTRLDTGGYRYVKWDWYELSLVSVPAQPEAEILAVRAAENGRRAHVAKITPATAGHTVKLGPVELALGRELAASRQRTAGQRGHVARLPARLCTAAQLAAQAEKDARDAAHARALAELEARKWRS</sequence>
<accession>A0A328BPA6</accession>
<proteinExistence type="predicted"/>
<dbReference type="GO" id="GO:0006508">
    <property type="term" value="P:proteolysis"/>
    <property type="evidence" value="ECO:0007669"/>
    <property type="project" value="UniProtKB-KW"/>
</dbReference>
<comment type="caution">
    <text evidence="6">The sequence shown here is derived from an EMBL/GenBank/DDBJ whole genome shotgun (WGS) entry which is preliminary data.</text>
</comment>
<feature type="domain" description="Prohead serine protease" evidence="5">
    <location>
        <begin position="182"/>
        <end position="283"/>
    </location>
</feature>
<evidence type="ECO:0000256" key="2">
    <source>
        <dbReference type="ARBA" id="ARBA00022670"/>
    </source>
</evidence>
<keyword evidence="2" id="KW-0645">Protease</keyword>
<dbReference type="GO" id="GO:0008233">
    <property type="term" value="F:peptidase activity"/>
    <property type="evidence" value="ECO:0007669"/>
    <property type="project" value="UniProtKB-KW"/>
</dbReference>
<dbReference type="InterPro" id="IPR054613">
    <property type="entry name" value="Peptidase_S78_dom"/>
</dbReference>
<name>A0A328BPA6_9CAUL</name>
<dbReference type="OrthoDB" id="9804926at2"/>